<evidence type="ECO:0000313" key="3">
    <source>
        <dbReference type="Proteomes" id="UP000013827"/>
    </source>
</evidence>
<dbReference type="GO" id="GO:0004812">
    <property type="term" value="F:aminoacyl-tRNA ligase activity"/>
    <property type="evidence" value="ECO:0007669"/>
    <property type="project" value="InterPro"/>
</dbReference>
<name>A0A0D3JPC3_EMIH1</name>
<dbReference type="KEGG" id="ehx:EMIHUDRAFT_237787"/>
<evidence type="ECO:0000256" key="1">
    <source>
        <dbReference type="SAM" id="MobiDB-lite"/>
    </source>
</evidence>
<organism evidence="2 3">
    <name type="scientific">Emiliania huxleyi (strain CCMP1516)</name>
    <dbReference type="NCBI Taxonomy" id="280463"/>
    <lineage>
        <taxon>Eukaryota</taxon>
        <taxon>Haptista</taxon>
        <taxon>Haptophyta</taxon>
        <taxon>Prymnesiophyceae</taxon>
        <taxon>Isochrysidales</taxon>
        <taxon>Noelaerhabdaceae</taxon>
        <taxon>Emiliania</taxon>
    </lineage>
</organism>
<protein>
    <submittedName>
        <fullName evidence="2">Uncharacterized protein</fullName>
    </submittedName>
</protein>
<dbReference type="SUPFAM" id="SSF47323">
    <property type="entry name" value="Anticodon-binding domain of a subclass of class I aminoacyl-tRNA synthetases"/>
    <property type="match status" value="2"/>
</dbReference>
<feature type="region of interest" description="Disordered" evidence="1">
    <location>
        <begin position="60"/>
        <end position="95"/>
    </location>
</feature>
<accession>A0A0D3JPC3</accession>
<feature type="compositionally biased region" description="Basic and acidic residues" evidence="1">
    <location>
        <begin position="60"/>
        <end position="69"/>
    </location>
</feature>
<reference evidence="2" key="2">
    <citation type="submission" date="2024-10" db="UniProtKB">
        <authorList>
            <consortium name="EnsemblProtists"/>
        </authorList>
    </citation>
    <scope>IDENTIFICATION</scope>
</reference>
<sequence>MSLPPLSKEMEDKLEQWVAAKRQRDFETSDRIRAEMKDAGMEDKLEQWVAAKRQRDFETSDRIRAEMKDAGVNPEEYRPPPGKGGGGDAPTRNAHHATRLAYWVVQRVKSA</sequence>
<dbReference type="AlphaFoldDB" id="A0A0D3JPC3"/>
<dbReference type="GeneID" id="17273621"/>
<dbReference type="PaxDb" id="2903-EOD25358"/>
<evidence type="ECO:0000313" key="2">
    <source>
        <dbReference type="EnsemblProtists" id="EOD25358"/>
    </source>
</evidence>
<dbReference type="KEGG" id="ehx:EMIHUDRAFT_235206"/>
<dbReference type="Gene3D" id="1.20.120.1910">
    <property type="entry name" value="Cysteine-tRNA ligase, C-terminal anti-codon recognition domain"/>
    <property type="match status" value="2"/>
</dbReference>
<reference evidence="3" key="1">
    <citation type="journal article" date="2013" name="Nature">
        <title>Pan genome of the phytoplankton Emiliania underpins its global distribution.</title>
        <authorList>
            <person name="Read B.A."/>
            <person name="Kegel J."/>
            <person name="Klute M.J."/>
            <person name="Kuo A."/>
            <person name="Lefebvre S.C."/>
            <person name="Maumus F."/>
            <person name="Mayer C."/>
            <person name="Miller J."/>
            <person name="Monier A."/>
            <person name="Salamov A."/>
            <person name="Young J."/>
            <person name="Aguilar M."/>
            <person name="Claverie J.M."/>
            <person name="Frickenhaus S."/>
            <person name="Gonzalez K."/>
            <person name="Herman E.K."/>
            <person name="Lin Y.C."/>
            <person name="Napier J."/>
            <person name="Ogata H."/>
            <person name="Sarno A.F."/>
            <person name="Shmutz J."/>
            <person name="Schroeder D."/>
            <person name="de Vargas C."/>
            <person name="Verret F."/>
            <person name="von Dassow P."/>
            <person name="Valentin K."/>
            <person name="Van de Peer Y."/>
            <person name="Wheeler G."/>
            <person name="Dacks J.B."/>
            <person name="Delwiche C.F."/>
            <person name="Dyhrman S.T."/>
            <person name="Glockner G."/>
            <person name="John U."/>
            <person name="Richards T."/>
            <person name="Worden A.Z."/>
            <person name="Zhang X."/>
            <person name="Grigoriev I.V."/>
            <person name="Allen A.E."/>
            <person name="Bidle K."/>
            <person name="Borodovsky M."/>
            <person name="Bowler C."/>
            <person name="Brownlee C."/>
            <person name="Cock J.M."/>
            <person name="Elias M."/>
            <person name="Gladyshev V.N."/>
            <person name="Groth M."/>
            <person name="Guda C."/>
            <person name="Hadaegh A."/>
            <person name="Iglesias-Rodriguez M.D."/>
            <person name="Jenkins J."/>
            <person name="Jones B.M."/>
            <person name="Lawson T."/>
            <person name="Leese F."/>
            <person name="Lindquist E."/>
            <person name="Lobanov A."/>
            <person name="Lomsadze A."/>
            <person name="Malik S.B."/>
            <person name="Marsh M.E."/>
            <person name="Mackinder L."/>
            <person name="Mock T."/>
            <person name="Mueller-Roeber B."/>
            <person name="Pagarete A."/>
            <person name="Parker M."/>
            <person name="Probert I."/>
            <person name="Quesneville H."/>
            <person name="Raines C."/>
            <person name="Rensing S.A."/>
            <person name="Riano-Pachon D.M."/>
            <person name="Richier S."/>
            <person name="Rokitta S."/>
            <person name="Shiraiwa Y."/>
            <person name="Soanes D.M."/>
            <person name="van der Giezen M."/>
            <person name="Wahlund T.M."/>
            <person name="Williams B."/>
            <person name="Wilson W."/>
            <person name="Wolfe G."/>
            <person name="Wurch L.L."/>
        </authorList>
    </citation>
    <scope>NUCLEOTIDE SEQUENCE</scope>
</reference>
<proteinExistence type="predicted"/>
<dbReference type="InterPro" id="IPR009080">
    <property type="entry name" value="tRNAsynth_Ia_anticodon-bd"/>
</dbReference>
<keyword evidence="3" id="KW-1185">Reference proteome</keyword>
<dbReference type="GO" id="GO:0005524">
    <property type="term" value="F:ATP binding"/>
    <property type="evidence" value="ECO:0007669"/>
    <property type="project" value="InterPro"/>
</dbReference>
<dbReference type="EnsemblProtists" id="EOD28019">
    <property type="protein sequence ID" value="EOD28019"/>
    <property type="gene ID" value="EMIHUDRAFT_235206"/>
</dbReference>
<dbReference type="EnsemblProtists" id="EOD25358">
    <property type="protein sequence ID" value="EOD25358"/>
    <property type="gene ID" value="EMIHUDRAFT_237787"/>
</dbReference>
<dbReference type="GeneID" id="17270903"/>
<dbReference type="RefSeq" id="XP_005780448.1">
    <property type="nucleotide sequence ID" value="XM_005780391.1"/>
</dbReference>
<dbReference type="GO" id="GO:0006418">
    <property type="term" value="P:tRNA aminoacylation for protein translation"/>
    <property type="evidence" value="ECO:0007669"/>
    <property type="project" value="InterPro"/>
</dbReference>
<dbReference type="Proteomes" id="UP000013827">
    <property type="component" value="Unassembled WGS sequence"/>
</dbReference>
<dbReference type="HOGENOM" id="CLU_2163185_0_0_1"/>
<dbReference type="RefSeq" id="XP_005777787.1">
    <property type="nucleotide sequence ID" value="XM_005777730.1"/>
</dbReference>